<organism evidence="3">
    <name type="scientific">Brassica campestris</name>
    <name type="common">Field mustard</name>
    <dbReference type="NCBI Taxonomy" id="3711"/>
    <lineage>
        <taxon>Eukaryota</taxon>
        <taxon>Viridiplantae</taxon>
        <taxon>Streptophyta</taxon>
        <taxon>Embryophyta</taxon>
        <taxon>Tracheophyta</taxon>
        <taxon>Spermatophyta</taxon>
        <taxon>Magnoliopsida</taxon>
        <taxon>eudicotyledons</taxon>
        <taxon>Gunneridae</taxon>
        <taxon>Pentapetalae</taxon>
        <taxon>rosids</taxon>
        <taxon>malvids</taxon>
        <taxon>Brassicales</taxon>
        <taxon>Brassicaceae</taxon>
        <taxon>Brassiceae</taxon>
        <taxon>Brassica</taxon>
    </lineage>
</organism>
<feature type="signal peptide" evidence="2">
    <location>
        <begin position="1"/>
        <end position="16"/>
    </location>
</feature>
<evidence type="ECO:0000313" key="3">
    <source>
        <dbReference type="EMBL" id="VDC83419.1"/>
    </source>
</evidence>
<proteinExistence type="predicted"/>
<dbReference type="AlphaFoldDB" id="A0A3P6A0X3"/>
<dbReference type="EMBL" id="LR031572">
    <property type="protein sequence ID" value="VDC83419.1"/>
    <property type="molecule type" value="Genomic_DNA"/>
</dbReference>
<feature type="region of interest" description="Disordered" evidence="1">
    <location>
        <begin position="136"/>
        <end position="157"/>
    </location>
</feature>
<accession>A0A3P6A0X3</accession>
<evidence type="ECO:0000256" key="1">
    <source>
        <dbReference type="SAM" id="MobiDB-lite"/>
    </source>
</evidence>
<name>A0A3P6A0X3_BRACM</name>
<feature type="chain" id="PRO_5017973406" evidence="2">
    <location>
        <begin position="17"/>
        <end position="190"/>
    </location>
</feature>
<dbReference type="PANTHER" id="PTHR31033">
    <property type="entry name" value="PROTEIN, PUTATIVE-RELATED"/>
    <property type="match status" value="1"/>
</dbReference>
<reference evidence="3" key="1">
    <citation type="submission" date="2018-11" db="EMBL/GenBank/DDBJ databases">
        <authorList>
            <consortium name="Genoscope - CEA"/>
            <person name="William W."/>
        </authorList>
    </citation>
    <scope>NUCLEOTIDE SEQUENCE</scope>
</reference>
<keyword evidence="2" id="KW-0732">Signal</keyword>
<sequence>MPKMAMVFAIAASVLGQVTGSRAERYVVKSVAQKKMTLAGPNVSSVEATHMQFPRFSSDGRYGYKAINQFVYCFEYIQITTNHFFFFFFGLNLRPVIIPKQSCLSIPDSAAEIELKVIGSRAERYRLKSVAQKKMTLSGSPNPSSVEATQTEFPGVSSDGRCGDKVVMKWNPMFLEAASPVSTGATNVVC</sequence>
<gene>
    <name evidence="3" type="ORF">BRAA03T14637Z</name>
</gene>
<protein>
    <submittedName>
        <fullName evidence="3">Uncharacterized protein</fullName>
    </submittedName>
</protein>
<evidence type="ECO:0000256" key="2">
    <source>
        <dbReference type="SAM" id="SignalP"/>
    </source>
</evidence>
<feature type="compositionally biased region" description="Polar residues" evidence="1">
    <location>
        <begin position="136"/>
        <end position="152"/>
    </location>
</feature>
<dbReference type="PANTHER" id="PTHR31033:SF21">
    <property type="entry name" value="TRANSMEMBRANE PROTEIN"/>
    <property type="match status" value="1"/>
</dbReference>